<keyword evidence="5" id="KW-0415">Karyogamy</keyword>
<evidence type="ECO:0000256" key="12">
    <source>
        <dbReference type="ARBA" id="ARBA00023242"/>
    </source>
</evidence>
<evidence type="ECO:0000256" key="1">
    <source>
        <dbReference type="ARBA" id="ARBA00003389"/>
    </source>
</evidence>
<evidence type="ECO:0000256" key="3">
    <source>
        <dbReference type="ARBA" id="ARBA00004586"/>
    </source>
</evidence>
<dbReference type="OrthoDB" id="5311848at2759"/>
<evidence type="ECO:0000256" key="14">
    <source>
        <dbReference type="SAM" id="SignalP"/>
    </source>
</evidence>
<dbReference type="RefSeq" id="XP_013272898.1">
    <property type="nucleotide sequence ID" value="XM_013417444.1"/>
</dbReference>
<dbReference type="GeneID" id="25291805"/>
<keyword evidence="8" id="KW-0256">Endoplasmic reticulum</keyword>
<name>A0A0D2FUH9_9EURO</name>
<feature type="signal peptide" evidence="14">
    <location>
        <begin position="1"/>
        <end position="24"/>
    </location>
</feature>
<evidence type="ECO:0000313" key="15">
    <source>
        <dbReference type="EMBL" id="KIX05762.1"/>
    </source>
</evidence>
<reference evidence="15 16" key="1">
    <citation type="submission" date="2015-01" db="EMBL/GenBank/DDBJ databases">
        <title>The Genome Sequence of Rhinocladiella mackenzie CBS 650.93.</title>
        <authorList>
            <consortium name="The Broad Institute Genomics Platform"/>
            <person name="Cuomo C."/>
            <person name="de Hoog S."/>
            <person name="Gorbushina A."/>
            <person name="Stielow B."/>
            <person name="Teixiera M."/>
            <person name="Abouelleil A."/>
            <person name="Chapman S.B."/>
            <person name="Priest M."/>
            <person name="Young S.K."/>
            <person name="Wortman J."/>
            <person name="Nusbaum C."/>
            <person name="Birren B."/>
        </authorList>
    </citation>
    <scope>NUCLEOTIDE SEQUENCE [LARGE SCALE GENOMIC DNA]</scope>
    <source>
        <strain evidence="15 16">CBS 650.93</strain>
    </source>
</reference>
<keyword evidence="10 13" id="KW-0472">Membrane</keyword>
<evidence type="ECO:0000256" key="13">
    <source>
        <dbReference type="SAM" id="Phobius"/>
    </source>
</evidence>
<evidence type="ECO:0000256" key="7">
    <source>
        <dbReference type="ARBA" id="ARBA00022729"/>
    </source>
</evidence>
<dbReference type="PANTHER" id="PTHR28012:SF1">
    <property type="entry name" value="NUCLEAR FUSION PROTEIN KAR5"/>
    <property type="match status" value="1"/>
</dbReference>
<dbReference type="STRING" id="1442369.A0A0D2FUH9"/>
<proteinExistence type="inferred from homology"/>
<organism evidence="15 16">
    <name type="scientific">Rhinocladiella mackenziei CBS 650.93</name>
    <dbReference type="NCBI Taxonomy" id="1442369"/>
    <lineage>
        <taxon>Eukaryota</taxon>
        <taxon>Fungi</taxon>
        <taxon>Dikarya</taxon>
        <taxon>Ascomycota</taxon>
        <taxon>Pezizomycotina</taxon>
        <taxon>Eurotiomycetes</taxon>
        <taxon>Chaetothyriomycetidae</taxon>
        <taxon>Chaetothyriales</taxon>
        <taxon>Herpotrichiellaceae</taxon>
        <taxon>Rhinocladiella</taxon>
    </lineage>
</organism>
<feature type="transmembrane region" description="Helical" evidence="13">
    <location>
        <begin position="494"/>
        <end position="513"/>
    </location>
</feature>
<dbReference type="GO" id="GO:0031965">
    <property type="term" value="C:nuclear membrane"/>
    <property type="evidence" value="ECO:0007669"/>
    <property type="project" value="UniProtKB-SubCell"/>
</dbReference>
<dbReference type="AlphaFoldDB" id="A0A0D2FUH9"/>
<dbReference type="HOGENOM" id="CLU_444833_0_0_1"/>
<feature type="transmembrane region" description="Helical" evidence="13">
    <location>
        <begin position="469"/>
        <end position="487"/>
    </location>
</feature>
<keyword evidence="9 13" id="KW-1133">Transmembrane helix</keyword>
<evidence type="ECO:0000313" key="16">
    <source>
        <dbReference type="Proteomes" id="UP000053617"/>
    </source>
</evidence>
<keyword evidence="16" id="KW-1185">Reference proteome</keyword>
<evidence type="ECO:0000256" key="11">
    <source>
        <dbReference type="ARBA" id="ARBA00023180"/>
    </source>
</evidence>
<dbReference type="GO" id="GO:0005789">
    <property type="term" value="C:endoplasmic reticulum membrane"/>
    <property type="evidence" value="ECO:0007669"/>
    <property type="project" value="UniProtKB-SubCell"/>
</dbReference>
<keyword evidence="6 13" id="KW-0812">Transmembrane</keyword>
<dbReference type="InterPro" id="IPR007292">
    <property type="entry name" value="Nuclear_fusion_Kar5"/>
</dbReference>
<feature type="chain" id="PRO_5002242081" evidence="14">
    <location>
        <begin position="25"/>
        <end position="613"/>
    </location>
</feature>
<dbReference type="Proteomes" id="UP000053617">
    <property type="component" value="Unassembled WGS sequence"/>
</dbReference>
<dbReference type="GO" id="GO:0048288">
    <property type="term" value="P:nuclear membrane fusion involved in karyogamy"/>
    <property type="evidence" value="ECO:0007669"/>
    <property type="project" value="InterPro"/>
</dbReference>
<protein>
    <submittedName>
        <fullName evidence="15">Rhinocladiella mackenziei CBS 650.93 unplaced genomic scaffold supercont1.3, whole genome shotgun sequence</fullName>
    </submittedName>
</protein>
<evidence type="ECO:0000256" key="2">
    <source>
        <dbReference type="ARBA" id="ARBA00004126"/>
    </source>
</evidence>
<evidence type="ECO:0000256" key="9">
    <source>
        <dbReference type="ARBA" id="ARBA00022989"/>
    </source>
</evidence>
<keyword evidence="7 14" id="KW-0732">Signal</keyword>
<comment type="subcellular location">
    <subcellularLocation>
        <location evidence="3">Endoplasmic reticulum membrane</location>
    </subcellularLocation>
    <subcellularLocation>
        <location evidence="2">Nucleus membrane</location>
    </subcellularLocation>
</comment>
<dbReference type="PANTHER" id="PTHR28012">
    <property type="entry name" value="NUCLEAR FUSION PROTEIN KAR5"/>
    <property type="match status" value="1"/>
</dbReference>
<feature type="transmembrane region" description="Helical" evidence="13">
    <location>
        <begin position="543"/>
        <end position="563"/>
    </location>
</feature>
<comment type="similarity">
    <text evidence="4">Belongs to the KAR5 family.</text>
</comment>
<keyword evidence="11" id="KW-0325">Glycoprotein</keyword>
<dbReference type="VEuPathDB" id="FungiDB:Z518_03734"/>
<evidence type="ECO:0000256" key="10">
    <source>
        <dbReference type="ARBA" id="ARBA00023136"/>
    </source>
</evidence>
<evidence type="ECO:0000256" key="5">
    <source>
        <dbReference type="ARBA" id="ARBA00022459"/>
    </source>
</evidence>
<evidence type="ECO:0000256" key="8">
    <source>
        <dbReference type="ARBA" id="ARBA00022824"/>
    </source>
</evidence>
<gene>
    <name evidence="15" type="ORF">Z518_03734</name>
</gene>
<accession>A0A0D2FUH9</accession>
<comment type="function">
    <text evidence="1">Required for nuclear membrane fusion during karyogamy.</text>
</comment>
<evidence type="ECO:0000256" key="6">
    <source>
        <dbReference type="ARBA" id="ARBA00022692"/>
    </source>
</evidence>
<keyword evidence="12" id="KW-0539">Nucleus</keyword>
<dbReference type="GO" id="GO:0000742">
    <property type="term" value="P:karyogamy involved in conjugation with cellular fusion"/>
    <property type="evidence" value="ECO:0007669"/>
    <property type="project" value="InterPro"/>
</dbReference>
<sequence>MFSAAMFRLLSLANILVAISLVLADHTPVKSFPSADLGWNGLRKAYNDLQPNLTDLLAVGDLDKDPVLEKAMHLIDNLVTQSTCHQAAAAQLLMTCKGAGKDFPEGQGKHELLERAKSVYAVRVAVCETGEGRAAVPAACKTILDVPQRPHNEIDVVGGQALSSCVEALMLKHYYWTSYSNSRQNANTLCQAGTLEATRLEALHSYQKLFELLPEFRDTLKTTRSQWQSFLRQQEEDARKVNKLQQAHRDELNQQHKTGLSALRDAMSMAKKGLEDVSQALQLSVAGTGADITQTRAALGDVLADFTVLRNMLHEAIQTISQNNAEVAAIQEKNMHNMHKLAVATVQALKHLQAGEVVQGVDELLYRVKAEMHQIVAAQSMQLSNAEQHLKLSEELSQAQKANLIWGQQMRDSSVSLASELDSASVVADRVSSRLENVNQALTQVEKASLVLSAFFGLMTIPSQMLEHLHLNLLGVFAMPSIVLYFWKPRRYPYSLMAIYVFLESVISCIAEYRATFSTSFGRVGGQSRAILKRSLQIFNQNQYLACIGILFLVCSSLLIAFLRRKSKISTSFKITKPDENYAFANRYYRECHLRNGICLQPVERYRRAATVG</sequence>
<dbReference type="EMBL" id="KN847477">
    <property type="protein sequence ID" value="KIX05762.1"/>
    <property type="molecule type" value="Genomic_DNA"/>
</dbReference>
<evidence type="ECO:0000256" key="4">
    <source>
        <dbReference type="ARBA" id="ARBA00010473"/>
    </source>
</evidence>